<sequence length="154" mass="16687">MSLSAAWELASAAFKFSFHLVYMSLCTVGETTWAVLYSLTWPVRTFLVLPTVMVYSFVMDELSPLLLFLMVAGVIGVTGGAFGVLLTSGIELLYDSPTETRLVKTPSKSEASRSSESSEDASSSVLQPPVKAPWRSSRQGSSLLGQTIHEEDSI</sequence>
<evidence type="ECO:0000256" key="1">
    <source>
        <dbReference type="SAM" id="MobiDB-lite"/>
    </source>
</evidence>
<keyword evidence="4" id="KW-1185">Reference proteome</keyword>
<evidence type="ECO:0000256" key="2">
    <source>
        <dbReference type="SAM" id="Phobius"/>
    </source>
</evidence>
<protein>
    <submittedName>
        <fullName evidence="3">Uncharacterized protein</fullName>
    </submittedName>
</protein>
<feature type="compositionally biased region" description="Low complexity" evidence="1">
    <location>
        <begin position="108"/>
        <end position="124"/>
    </location>
</feature>
<feature type="transmembrane region" description="Helical" evidence="2">
    <location>
        <begin position="41"/>
        <end position="58"/>
    </location>
</feature>
<feature type="region of interest" description="Disordered" evidence="1">
    <location>
        <begin position="100"/>
        <end position="154"/>
    </location>
</feature>
<gene>
    <name evidence="3" type="ORF">B0T18DRAFT_425127</name>
</gene>
<accession>A0AA40FCG0</accession>
<dbReference type="EMBL" id="JAUKUD010000001">
    <property type="protein sequence ID" value="KAK0754791.1"/>
    <property type="molecule type" value="Genomic_DNA"/>
</dbReference>
<organism evidence="3 4">
    <name type="scientific">Schizothecium vesticola</name>
    <dbReference type="NCBI Taxonomy" id="314040"/>
    <lineage>
        <taxon>Eukaryota</taxon>
        <taxon>Fungi</taxon>
        <taxon>Dikarya</taxon>
        <taxon>Ascomycota</taxon>
        <taxon>Pezizomycotina</taxon>
        <taxon>Sordariomycetes</taxon>
        <taxon>Sordariomycetidae</taxon>
        <taxon>Sordariales</taxon>
        <taxon>Schizotheciaceae</taxon>
        <taxon>Schizothecium</taxon>
    </lineage>
</organism>
<evidence type="ECO:0000313" key="3">
    <source>
        <dbReference type="EMBL" id="KAK0754791.1"/>
    </source>
</evidence>
<feature type="transmembrane region" description="Helical" evidence="2">
    <location>
        <begin position="12"/>
        <end position="35"/>
    </location>
</feature>
<keyword evidence="2" id="KW-1133">Transmembrane helix</keyword>
<comment type="caution">
    <text evidence="3">The sequence shown here is derived from an EMBL/GenBank/DDBJ whole genome shotgun (WGS) entry which is preliminary data.</text>
</comment>
<dbReference type="Proteomes" id="UP001172155">
    <property type="component" value="Unassembled WGS sequence"/>
</dbReference>
<reference evidence="3" key="1">
    <citation type="submission" date="2023-06" db="EMBL/GenBank/DDBJ databases">
        <title>Genome-scale phylogeny and comparative genomics of the fungal order Sordariales.</title>
        <authorList>
            <consortium name="Lawrence Berkeley National Laboratory"/>
            <person name="Hensen N."/>
            <person name="Bonometti L."/>
            <person name="Westerberg I."/>
            <person name="Brannstrom I.O."/>
            <person name="Guillou S."/>
            <person name="Cros-Aarteil S."/>
            <person name="Calhoun S."/>
            <person name="Haridas S."/>
            <person name="Kuo A."/>
            <person name="Mondo S."/>
            <person name="Pangilinan J."/>
            <person name="Riley R."/>
            <person name="LaButti K."/>
            <person name="Andreopoulos B."/>
            <person name="Lipzen A."/>
            <person name="Chen C."/>
            <person name="Yanf M."/>
            <person name="Daum C."/>
            <person name="Ng V."/>
            <person name="Clum A."/>
            <person name="Steindorff A."/>
            <person name="Ohm R."/>
            <person name="Martin F."/>
            <person name="Silar P."/>
            <person name="Natvig D."/>
            <person name="Lalanne C."/>
            <person name="Gautier V."/>
            <person name="Ament-velasquez S.L."/>
            <person name="Kruys A."/>
            <person name="Hutchinson M.I."/>
            <person name="Powell A.J."/>
            <person name="Barry K."/>
            <person name="Miller A.N."/>
            <person name="Grigoriev I.V."/>
            <person name="Debuchy R."/>
            <person name="Gladieux P."/>
            <person name="Thoren M.H."/>
            <person name="Johannesson H."/>
        </authorList>
    </citation>
    <scope>NUCLEOTIDE SEQUENCE</scope>
    <source>
        <strain evidence="3">SMH3187-1</strain>
    </source>
</reference>
<name>A0AA40FCG0_9PEZI</name>
<evidence type="ECO:0000313" key="4">
    <source>
        <dbReference type="Proteomes" id="UP001172155"/>
    </source>
</evidence>
<feature type="transmembrane region" description="Helical" evidence="2">
    <location>
        <begin position="65"/>
        <end position="86"/>
    </location>
</feature>
<feature type="compositionally biased region" description="Polar residues" evidence="1">
    <location>
        <begin position="136"/>
        <end position="145"/>
    </location>
</feature>
<keyword evidence="2" id="KW-0812">Transmembrane</keyword>
<keyword evidence="2" id="KW-0472">Membrane</keyword>
<proteinExistence type="predicted"/>
<dbReference type="AlphaFoldDB" id="A0AA40FCG0"/>